<protein>
    <submittedName>
        <fullName evidence="2">Uncharacterized protein</fullName>
    </submittedName>
</protein>
<reference evidence="2" key="1">
    <citation type="submission" date="2018-05" db="EMBL/GenBank/DDBJ databases">
        <authorList>
            <person name="Lanie J.A."/>
            <person name="Ng W.-L."/>
            <person name="Kazmierczak K.M."/>
            <person name="Andrzejewski T.M."/>
            <person name="Davidsen T.M."/>
            <person name="Wayne K.J."/>
            <person name="Tettelin H."/>
            <person name="Glass J.I."/>
            <person name="Rusch D."/>
            <person name="Podicherti R."/>
            <person name="Tsui H.-C.T."/>
            <person name="Winkler M.E."/>
        </authorList>
    </citation>
    <scope>NUCLEOTIDE SEQUENCE</scope>
</reference>
<feature type="region of interest" description="Disordered" evidence="1">
    <location>
        <begin position="1"/>
        <end position="28"/>
    </location>
</feature>
<evidence type="ECO:0000313" key="2">
    <source>
        <dbReference type="EMBL" id="SVD83183.1"/>
    </source>
</evidence>
<evidence type="ECO:0000256" key="1">
    <source>
        <dbReference type="SAM" id="MobiDB-lite"/>
    </source>
</evidence>
<dbReference type="AlphaFoldDB" id="A0A382YIV0"/>
<gene>
    <name evidence="2" type="ORF">METZ01_LOCUS436037</name>
</gene>
<feature type="non-terminal residue" evidence="2">
    <location>
        <position position="28"/>
    </location>
</feature>
<accession>A0A382YIV0</accession>
<feature type="compositionally biased region" description="Polar residues" evidence="1">
    <location>
        <begin position="1"/>
        <end position="14"/>
    </location>
</feature>
<sequence length="28" mass="3063">VINDIANRNDSQRITGGPLTVDPQQLLD</sequence>
<feature type="non-terminal residue" evidence="2">
    <location>
        <position position="1"/>
    </location>
</feature>
<dbReference type="EMBL" id="UINC01176175">
    <property type="protein sequence ID" value="SVD83183.1"/>
    <property type="molecule type" value="Genomic_DNA"/>
</dbReference>
<proteinExistence type="predicted"/>
<name>A0A382YIV0_9ZZZZ</name>
<organism evidence="2">
    <name type="scientific">marine metagenome</name>
    <dbReference type="NCBI Taxonomy" id="408172"/>
    <lineage>
        <taxon>unclassified sequences</taxon>
        <taxon>metagenomes</taxon>
        <taxon>ecological metagenomes</taxon>
    </lineage>
</organism>